<evidence type="ECO:0000313" key="3">
    <source>
        <dbReference type="Proteomes" id="UP000547973"/>
    </source>
</evidence>
<keyword evidence="2" id="KW-0687">Ribonucleoprotein</keyword>
<proteinExistence type="predicted"/>
<dbReference type="AlphaFoldDB" id="A0A7Z0CJ04"/>
<comment type="caution">
    <text evidence="2">The sequence shown here is derived from an EMBL/GenBank/DDBJ whole genome shotgun (WGS) entry which is preliminary data.</text>
</comment>
<dbReference type="PROSITE" id="PS51186">
    <property type="entry name" value="GNAT"/>
    <property type="match status" value="1"/>
</dbReference>
<feature type="domain" description="N-acetyltransferase" evidence="1">
    <location>
        <begin position="3"/>
        <end position="160"/>
    </location>
</feature>
<dbReference type="Pfam" id="PF00583">
    <property type="entry name" value="Acetyltransf_1"/>
    <property type="match status" value="1"/>
</dbReference>
<dbReference type="RefSeq" id="WP_062074798.1">
    <property type="nucleotide sequence ID" value="NZ_BBRC01000004.1"/>
</dbReference>
<organism evidence="2 3">
    <name type="scientific">Demequina lutea</name>
    <dbReference type="NCBI Taxonomy" id="431489"/>
    <lineage>
        <taxon>Bacteria</taxon>
        <taxon>Bacillati</taxon>
        <taxon>Actinomycetota</taxon>
        <taxon>Actinomycetes</taxon>
        <taxon>Micrococcales</taxon>
        <taxon>Demequinaceae</taxon>
        <taxon>Demequina</taxon>
    </lineage>
</organism>
<evidence type="ECO:0000259" key="1">
    <source>
        <dbReference type="PROSITE" id="PS51186"/>
    </source>
</evidence>
<dbReference type="Proteomes" id="UP000547973">
    <property type="component" value="Unassembled WGS sequence"/>
</dbReference>
<evidence type="ECO:0000313" key="2">
    <source>
        <dbReference type="EMBL" id="NYI40217.1"/>
    </source>
</evidence>
<keyword evidence="3" id="KW-1185">Reference proteome</keyword>
<name>A0A7Z0CJ04_9MICO</name>
<accession>A0A7Z0CJ04</accession>
<protein>
    <submittedName>
        <fullName evidence="2">Ribosomal protein S18 acetylase RimI-like enzyme</fullName>
    </submittedName>
</protein>
<dbReference type="EMBL" id="JACBZO010000001">
    <property type="protein sequence ID" value="NYI40217.1"/>
    <property type="molecule type" value="Genomic_DNA"/>
</dbReference>
<gene>
    <name evidence="2" type="ORF">BKA03_000336</name>
</gene>
<dbReference type="GO" id="GO:0016747">
    <property type="term" value="F:acyltransferase activity, transferring groups other than amino-acyl groups"/>
    <property type="evidence" value="ECO:0007669"/>
    <property type="project" value="InterPro"/>
</dbReference>
<dbReference type="CDD" id="cd04301">
    <property type="entry name" value="NAT_SF"/>
    <property type="match status" value="1"/>
</dbReference>
<dbReference type="InterPro" id="IPR000182">
    <property type="entry name" value="GNAT_dom"/>
</dbReference>
<dbReference type="GO" id="GO:0005840">
    <property type="term" value="C:ribosome"/>
    <property type="evidence" value="ECO:0007669"/>
    <property type="project" value="UniProtKB-KW"/>
</dbReference>
<keyword evidence="2" id="KW-0689">Ribosomal protein</keyword>
<sequence>MSTTLRPMSAERLPAWLEDSTREYIEELVAAGRTREDATQHAATSVAPAFPDGSPAPGQSVFDVLDDEGERVGFLWIGPDTSADPDAWWVWNIQIDADKRGHGHGRAAMLLGEDHARREGARTLGLNVFGSNSVARGLYEKLGYETTALQMRKLLTPETD</sequence>
<reference evidence="2 3" key="1">
    <citation type="submission" date="2020-07" db="EMBL/GenBank/DDBJ databases">
        <title>Sequencing the genomes of 1000 actinobacteria strains.</title>
        <authorList>
            <person name="Klenk H.-P."/>
        </authorList>
    </citation>
    <scope>NUCLEOTIDE SEQUENCE [LARGE SCALE GENOMIC DNA]</scope>
    <source>
        <strain evidence="2 3">DSM 19970</strain>
    </source>
</reference>
<dbReference type="SUPFAM" id="SSF55729">
    <property type="entry name" value="Acyl-CoA N-acyltransferases (Nat)"/>
    <property type="match status" value="1"/>
</dbReference>
<dbReference type="InterPro" id="IPR016181">
    <property type="entry name" value="Acyl_CoA_acyltransferase"/>
</dbReference>
<dbReference type="Gene3D" id="3.40.630.30">
    <property type="match status" value="1"/>
</dbReference>
<dbReference type="OrthoDB" id="3381976at2"/>